<organism evidence="2 3">
    <name type="scientific">Puccinia coronata f. sp. avenae</name>
    <dbReference type="NCBI Taxonomy" id="200324"/>
    <lineage>
        <taxon>Eukaryota</taxon>
        <taxon>Fungi</taxon>
        <taxon>Dikarya</taxon>
        <taxon>Basidiomycota</taxon>
        <taxon>Pucciniomycotina</taxon>
        <taxon>Pucciniomycetes</taxon>
        <taxon>Pucciniales</taxon>
        <taxon>Pucciniaceae</taxon>
        <taxon>Puccinia</taxon>
    </lineage>
</organism>
<dbReference type="STRING" id="200324.A0A2N5ST60"/>
<dbReference type="AlphaFoldDB" id="A0A2N5ST60"/>
<dbReference type="EMBL" id="PGCJ01000870">
    <property type="protein sequence ID" value="PLW16435.1"/>
    <property type="molecule type" value="Genomic_DNA"/>
</dbReference>
<gene>
    <name evidence="2" type="ORF">PCANC_18969</name>
</gene>
<comment type="caution">
    <text evidence="2">The sequence shown here is derived from an EMBL/GenBank/DDBJ whole genome shotgun (WGS) entry which is preliminary data.</text>
</comment>
<proteinExistence type="predicted"/>
<evidence type="ECO:0000256" key="1">
    <source>
        <dbReference type="SAM" id="MobiDB-lite"/>
    </source>
</evidence>
<dbReference type="Proteomes" id="UP000235388">
    <property type="component" value="Unassembled WGS sequence"/>
</dbReference>
<protein>
    <submittedName>
        <fullName evidence="2">Uncharacterized protein</fullName>
    </submittedName>
</protein>
<sequence length="322" mass="35272">MLELQHNSILLAQQEQAATAAQMTQMEEASAAGIARLEDAILLLSAQATEEPTRNKLELAAPTDGPTYLGPFHAVEPFLKWLLAVQIFFATKEVTHDVDKIRIVGGLIQEINTLSFYSNGVDGSIQLSWLEFKTTLLTFALPALWRTKLRHQIHKLTMGDLESFLAYSTRARTLQNVVNSDDHSFLYFALADFAVLGLPDELKAQANNFELLEKTPFVYGAFESKLQRFYDNLPKQTGGGVATTAKLLAAARLEPNYKPPKAWSAAQTAGKPTQALAGRPASQPSAVAGVTETPLFPDLDAASVAHMQLLTKSFARRKLMGT</sequence>
<feature type="region of interest" description="Disordered" evidence="1">
    <location>
        <begin position="259"/>
        <end position="284"/>
    </location>
</feature>
<accession>A0A2N5ST60</accession>
<reference evidence="2 3" key="1">
    <citation type="submission" date="2017-11" db="EMBL/GenBank/DDBJ databases">
        <title>De novo assembly and phasing of dikaryotic genomes from two isolates of Puccinia coronata f. sp. avenae, the causal agent of oat crown rust.</title>
        <authorList>
            <person name="Miller M.E."/>
            <person name="Zhang Y."/>
            <person name="Omidvar V."/>
            <person name="Sperschneider J."/>
            <person name="Schwessinger B."/>
            <person name="Raley C."/>
            <person name="Palmer J.M."/>
            <person name="Garnica D."/>
            <person name="Upadhyaya N."/>
            <person name="Rathjen J."/>
            <person name="Taylor J.M."/>
            <person name="Park R.F."/>
            <person name="Dodds P.N."/>
            <person name="Hirsch C.D."/>
            <person name="Kianian S.F."/>
            <person name="Figueroa M."/>
        </authorList>
    </citation>
    <scope>NUCLEOTIDE SEQUENCE [LARGE SCALE GENOMIC DNA]</scope>
    <source>
        <strain evidence="2">12NC29</strain>
    </source>
</reference>
<evidence type="ECO:0000313" key="2">
    <source>
        <dbReference type="EMBL" id="PLW16435.1"/>
    </source>
</evidence>
<name>A0A2N5ST60_9BASI</name>
<evidence type="ECO:0000313" key="3">
    <source>
        <dbReference type="Proteomes" id="UP000235388"/>
    </source>
</evidence>
<keyword evidence="3" id="KW-1185">Reference proteome</keyword>